<organism evidence="1">
    <name type="scientific">Myoviridae sp. ctLnO19</name>
    <dbReference type="NCBI Taxonomy" id="2825085"/>
    <lineage>
        <taxon>Viruses</taxon>
        <taxon>Duplodnaviria</taxon>
        <taxon>Heunggongvirae</taxon>
        <taxon>Uroviricota</taxon>
        <taxon>Caudoviricetes</taxon>
    </lineage>
</organism>
<accession>A0A8S5P1C9</accession>
<reference evidence="1" key="1">
    <citation type="journal article" date="2021" name="Proc. Natl. Acad. Sci. U.S.A.">
        <title>A Catalog of Tens of Thousands of Viruses from Human Metagenomes Reveals Hidden Associations with Chronic Diseases.</title>
        <authorList>
            <person name="Tisza M.J."/>
            <person name="Buck C.B."/>
        </authorList>
    </citation>
    <scope>NUCLEOTIDE SEQUENCE</scope>
    <source>
        <strain evidence="1">CtLnO19</strain>
    </source>
</reference>
<proteinExistence type="predicted"/>
<name>A0A8S5P1C9_9CAUD</name>
<protein>
    <submittedName>
        <fullName evidence="1">Uncharacterized protein</fullName>
    </submittedName>
</protein>
<evidence type="ECO:0000313" key="1">
    <source>
        <dbReference type="EMBL" id="DAE00440.1"/>
    </source>
</evidence>
<sequence>MSVVTSCFVYGIVFQLYHDKSSKINKQNGCKFSHKQHR</sequence>
<dbReference type="EMBL" id="BK015301">
    <property type="protein sequence ID" value="DAE00440.1"/>
    <property type="molecule type" value="Genomic_DNA"/>
</dbReference>